<evidence type="ECO:0000313" key="1">
    <source>
        <dbReference type="EMBL" id="BBM42601.1"/>
    </source>
</evidence>
<accession>A0A7U6LA32</accession>
<reference evidence="1 2" key="1">
    <citation type="submission" date="2019-07" db="EMBL/GenBank/DDBJ databases">
        <title>Complete Genome Sequence of Leptotrichia wadei Strain JCM16777.</title>
        <authorList>
            <person name="Watanabe S."/>
            <person name="Cui L."/>
        </authorList>
    </citation>
    <scope>NUCLEOTIDE SEQUENCE [LARGE SCALE GENOMIC DNA]</scope>
    <source>
        <strain evidence="1 2">JCM16777</strain>
    </source>
</reference>
<dbReference type="AlphaFoldDB" id="A0A7U6LA32"/>
<protein>
    <submittedName>
        <fullName evidence="1">Uncharacterized protein</fullName>
    </submittedName>
</protein>
<evidence type="ECO:0000313" key="2">
    <source>
        <dbReference type="Proteomes" id="UP000321943"/>
    </source>
</evidence>
<dbReference type="EMBL" id="AP019829">
    <property type="protein sequence ID" value="BBM42601.1"/>
    <property type="molecule type" value="Genomic_DNA"/>
</dbReference>
<name>A0A7U6LA32_9FUSO</name>
<proteinExistence type="predicted"/>
<gene>
    <name evidence="1" type="ORF">JCM16777_0850</name>
</gene>
<organism evidence="1 2">
    <name type="scientific">Leptotrichia wadei</name>
    <dbReference type="NCBI Taxonomy" id="157687"/>
    <lineage>
        <taxon>Bacteria</taxon>
        <taxon>Fusobacteriati</taxon>
        <taxon>Fusobacteriota</taxon>
        <taxon>Fusobacteriia</taxon>
        <taxon>Fusobacteriales</taxon>
        <taxon>Leptotrichiaceae</taxon>
        <taxon>Leptotrichia</taxon>
    </lineage>
</organism>
<dbReference type="GeneID" id="84804188"/>
<dbReference type="KEGG" id="lwd:JCM16777_0850"/>
<sequence>MTVKISIAIYVSEQGILTEYNGNVKKYQGEKFCNREVKEFLSWLKKNFRSKNVFDLLIFGTDFEKVKEIYNGFNDFEVLEDSDFTLETLEKILLENVNLKENVVLKISNNENEKIFITKKGKQFIRTKEEENFGNEILVITNNKKFFKVSSKKSRIVSKKKENLNTVAKDEVNLSSIFAKKLKGN</sequence>
<dbReference type="RefSeq" id="WP_018498164.1">
    <property type="nucleotide sequence ID" value="NZ_AP019829.2"/>
</dbReference>
<dbReference type="Proteomes" id="UP000321943">
    <property type="component" value="Chromosome"/>
</dbReference>